<protein>
    <submittedName>
        <fullName evidence="1">Uncharacterized protein</fullName>
    </submittedName>
</protein>
<dbReference type="OrthoDB" id="4230923at2759"/>
<dbReference type="Proteomes" id="UP000054485">
    <property type="component" value="Unassembled WGS sequence"/>
</dbReference>
<proteinExistence type="predicted"/>
<reference evidence="2" key="2">
    <citation type="submission" date="2015-01" db="EMBL/GenBank/DDBJ databases">
        <title>Evolutionary Origins and Diversification of the Mycorrhizal Mutualists.</title>
        <authorList>
            <consortium name="DOE Joint Genome Institute"/>
            <consortium name="Mycorrhizal Genomics Consortium"/>
            <person name="Kohler A."/>
            <person name="Kuo A."/>
            <person name="Nagy L.G."/>
            <person name="Floudas D."/>
            <person name="Copeland A."/>
            <person name="Barry K.W."/>
            <person name="Cichocki N."/>
            <person name="Veneault-Fourrey C."/>
            <person name="LaButti K."/>
            <person name="Lindquist E.A."/>
            <person name="Lipzen A."/>
            <person name="Lundell T."/>
            <person name="Morin E."/>
            <person name="Murat C."/>
            <person name="Riley R."/>
            <person name="Ohm R."/>
            <person name="Sun H."/>
            <person name="Tunlid A."/>
            <person name="Henrissat B."/>
            <person name="Grigoriev I.V."/>
            <person name="Hibbett D.S."/>
            <person name="Martin F."/>
        </authorList>
    </citation>
    <scope>NUCLEOTIDE SEQUENCE [LARGE SCALE GENOMIC DNA]</scope>
    <source>
        <strain evidence="2">UH-Slu-Lm8-n1</strain>
    </source>
</reference>
<dbReference type="AlphaFoldDB" id="A0A0D0AIC2"/>
<name>A0A0D0AIC2_9AGAM</name>
<dbReference type="EMBL" id="KN835832">
    <property type="protein sequence ID" value="KIK33972.1"/>
    <property type="molecule type" value="Genomic_DNA"/>
</dbReference>
<gene>
    <name evidence="1" type="ORF">CY34DRAFT_98738</name>
</gene>
<evidence type="ECO:0000313" key="1">
    <source>
        <dbReference type="EMBL" id="KIK33972.1"/>
    </source>
</evidence>
<reference evidence="1 2" key="1">
    <citation type="submission" date="2014-04" db="EMBL/GenBank/DDBJ databases">
        <authorList>
            <consortium name="DOE Joint Genome Institute"/>
            <person name="Kuo A."/>
            <person name="Ruytinx J."/>
            <person name="Rineau F."/>
            <person name="Colpaert J."/>
            <person name="Kohler A."/>
            <person name="Nagy L.G."/>
            <person name="Floudas D."/>
            <person name="Copeland A."/>
            <person name="Barry K.W."/>
            <person name="Cichocki N."/>
            <person name="Veneault-Fourrey C."/>
            <person name="LaButti K."/>
            <person name="Lindquist E.A."/>
            <person name="Lipzen A."/>
            <person name="Lundell T."/>
            <person name="Morin E."/>
            <person name="Murat C."/>
            <person name="Sun H."/>
            <person name="Tunlid A."/>
            <person name="Henrissat B."/>
            <person name="Grigoriev I.V."/>
            <person name="Hibbett D.S."/>
            <person name="Martin F."/>
            <person name="Nordberg H.P."/>
            <person name="Cantor M.N."/>
            <person name="Hua S.X."/>
        </authorList>
    </citation>
    <scope>NUCLEOTIDE SEQUENCE [LARGE SCALE GENOMIC DNA]</scope>
    <source>
        <strain evidence="1 2">UH-Slu-Lm8-n1</strain>
    </source>
</reference>
<sequence>MAILSARKLTHGGILYELNNQESAVWLNIPDNRSSFLEHFSAEVIINLKDWSYQLIVENVPITFNPTSPMAITEIETKGGLQPKSVTKARYIKPVARRTPNQRTAHIALSLNSKISANQITRHGTMIEGKKVYGRKLLPEPTRCLKCHTFDGSHLASECQQEHDTCGTCGKQHHTAECKVDEPSSFHCVNCKADGHAAWSR</sequence>
<organism evidence="1 2">
    <name type="scientific">Suillus luteus UH-Slu-Lm8-n1</name>
    <dbReference type="NCBI Taxonomy" id="930992"/>
    <lineage>
        <taxon>Eukaryota</taxon>
        <taxon>Fungi</taxon>
        <taxon>Dikarya</taxon>
        <taxon>Basidiomycota</taxon>
        <taxon>Agaricomycotina</taxon>
        <taxon>Agaricomycetes</taxon>
        <taxon>Agaricomycetidae</taxon>
        <taxon>Boletales</taxon>
        <taxon>Suillineae</taxon>
        <taxon>Suillaceae</taxon>
        <taxon>Suillus</taxon>
    </lineage>
</organism>
<dbReference type="InParanoid" id="A0A0D0AIC2"/>
<keyword evidence="2" id="KW-1185">Reference proteome</keyword>
<evidence type="ECO:0000313" key="2">
    <source>
        <dbReference type="Proteomes" id="UP000054485"/>
    </source>
</evidence>
<dbReference type="HOGENOM" id="CLU_083074_0_0_1"/>
<dbReference type="STRING" id="930992.A0A0D0AIC2"/>
<accession>A0A0D0AIC2</accession>